<evidence type="ECO:0000313" key="3">
    <source>
        <dbReference type="Proteomes" id="UP000077255"/>
    </source>
</evidence>
<gene>
    <name evidence="2" type="ORF">ATSB10_08630</name>
</gene>
<dbReference type="STRING" id="445710.ATSB10_08630"/>
<dbReference type="AlphaFoldDB" id="A0A160MZC2"/>
<organism evidence="2 3">
    <name type="scientific">Dyella thiooxydans</name>
    <dbReference type="NCBI Taxonomy" id="445710"/>
    <lineage>
        <taxon>Bacteria</taxon>
        <taxon>Pseudomonadati</taxon>
        <taxon>Pseudomonadota</taxon>
        <taxon>Gammaproteobacteria</taxon>
        <taxon>Lysobacterales</taxon>
        <taxon>Rhodanobacteraceae</taxon>
        <taxon>Dyella</taxon>
    </lineage>
</organism>
<dbReference type="EMBL" id="CP014841">
    <property type="protein sequence ID" value="AND68317.1"/>
    <property type="molecule type" value="Genomic_DNA"/>
</dbReference>
<dbReference type="InterPro" id="IPR029068">
    <property type="entry name" value="Glyas_Bleomycin-R_OHBP_Dase"/>
</dbReference>
<dbReference type="KEGG" id="dtx:ATSB10_08630"/>
<sequence length="159" mass="16885">MRVVIQRGWFFAGLMLALLFAGASAPARAESGSDYARLTAPDVPAATAFLRDTMNCDVLDAGASRALLECGPGSVVEITRGRPVNGNQPALRLRTENADATLGWLRQRHVPLVDDRTAGTLGPDGLLHIDVRTPWGQTLELVGYGRAAPIAATRPLAVD</sequence>
<dbReference type="Gene3D" id="3.10.180.10">
    <property type="entry name" value="2,3-Dihydroxybiphenyl 1,2-Dioxygenase, domain 1"/>
    <property type="match status" value="1"/>
</dbReference>
<reference evidence="2 3" key="1">
    <citation type="submission" date="2016-02" db="EMBL/GenBank/DDBJ databases">
        <title>Complete genome sequencing and analysis of ATSB10, Dyella thiooxydans isolated from rhizosphere soil of sunflower (Helianthus annuus L.).</title>
        <authorList>
            <person name="Lee Y."/>
            <person name="Hwangbo K."/>
            <person name="Chung H."/>
            <person name="Yoo J."/>
            <person name="Kim K.Y."/>
            <person name="Sa T.M."/>
            <person name="Um Y."/>
            <person name="Madhaiyan M."/>
        </authorList>
    </citation>
    <scope>NUCLEOTIDE SEQUENCE [LARGE SCALE GENOMIC DNA]</scope>
    <source>
        <strain evidence="2 3">ATSB10</strain>
    </source>
</reference>
<evidence type="ECO:0008006" key="4">
    <source>
        <dbReference type="Google" id="ProtNLM"/>
    </source>
</evidence>
<dbReference type="CDD" id="cd06587">
    <property type="entry name" value="VOC"/>
    <property type="match status" value="1"/>
</dbReference>
<dbReference type="SUPFAM" id="SSF54593">
    <property type="entry name" value="Glyoxalase/Bleomycin resistance protein/Dihydroxybiphenyl dioxygenase"/>
    <property type="match status" value="1"/>
</dbReference>
<feature type="chain" id="PRO_5007817880" description="VOC domain-containing protein" evidence="1">
    <location>
        <begin position="30"/>
        <end position="159"/>
    </location>
</feature>
<evidence type="ECO:0000313" key="2">
    <source>
        <dbReference type="EMBL" id="AND68317.1"/>
    </source>
</evidence>
<name>A0A160MZC2_9GAMM</name>
<accession>A0A160MZC2</accession>
<proteinExistence type="predicted"/>
<dbReference type="PATRIC" id="fig|445710.3.peg.860"/>
<evidence type="ECO:0000256" key="1">
    <source>
        <dbReference type="SAM" id="SignalP"/>
    </source>
</evidence>
<keyword evidence="1" id="KW-0732">Signal</keyword>
<keyword evidence="3" id="KW-1185">Reference proteome</keyword>
<feature type="signal peptide" evidence="1">
    <location>
        <begin position="1"/>
        <end position="29"/>
    </location>
</feature>
<protein>
    <recommendedName>
        <fullName evidence="4">VOC domain-containing protein</fullName>
    </recommendedName>
</protein>
<dbReference type="Proteomes" id="UP000077255">
    <property type="component" value="Chromosome"/>
</dbReference>